<organism evidence="1 2">
    <name type="scientific">Dictyobacter alpinus</name>
    <dbReference type="NCBI Taxonomy" id="2014873"/>
    <lineage>
        <taxon>Bacteria</taxon>
        <taxon>Bacillati</taxon>
        <taxon>Chloroflexota</taxon>
        <taxon>Ktedonobacteria</taxon>
        <taxon>Ktedonobacterales</taxon>
        <taxon>Dictyobacteraceae</taxon>
        <taxon>Dictyobacter</taxon>
    </lineage>
</organism>
<proteinExistence type="predicted"/>
<reference evidence="2" key="1">
    <citation type="submission" date="2018-12" db="EMBL/GenBank/DDBJ databases">
        <title>Tengunoibacter tsumagoiensis gen. nov., sp. nov., Dictyobacter kobayashii sp. nov., D. alpinus sp. nov., and D. joshuensis sp. nov. and description of Dictyobacteraceae fam. nov. within the order Ktedonobacterales isolated from Tengu-no-mugimeshi.</title>
        <authorList>
            <person name="Wang C.M."/>
            <person name="Zheng Y."/>
            <person name="Sakai Y."/>
            <person name="Toyoda A."/>
            <person name="Minakuchi Y."/>
            <person name="Abe K."/>
            <person name="Yokota A."/>
            <person name="Yabe S."/>
        </authorList>
    </citation>
    <scope>NUCLEOTIDE SEQUENCE [LARGE SCALE GENOMIC DNA]</scope>
    <source>
        <strain evidence="2">Uno16</strain>
    </source>
</reference>
<accession>A0A402B9X3</accession>
<keyword evidence="2" id="KW-1185">Reference proteome</keyword>
<dbReference type="Proteomes" id="UP000287171">
    <property type="component" value="Unassembled WGS sequence"/>
</dbReference>
<dbReference type="AlphaFoldDB" id="A0A402B9X3"/>
<evidence type="ECO:0000313" key="2">
    <source>
        <dbReference type="Proteomes" id="UP000287171"/>
    </source>
</evidence>
<gene>
    <name evidence="1" type="ORF">KDA_36100</name>
</gene>
<evidence type="ECO:0000313" key="1">
    <source>
        <dbReference type="EMBL" id="GCE28126.1"/>
    </source>
</evidence>
<dbReference type="EMBL" id="BIFT01000001">
    <property type="protein sequence ID" value="GCE28126.1"/>
    <property type="molecule type" value="Genomic_DNA"/>
</dbReference>
<protein>
    <submittedName>
        <fullName evidence="1">Uncharacterized protein</fullName>
    </submittedName>
</protein>
<comment type="caution">
    <text evidence="1">The sequence shown here is derived from an EMBL/GenBank/DDBJ whole genome shotgun (WGS) entry which is preliminary data.</text>
</comment>
<sequence>MSRQALINDSRRLSPAKLQRYAVSQEVYNVMKKPCGLDLINPGLRDRSRLRSTALS</sequence>
<name>A0A402B9X3_9CHLR</name>